<evidence type="ECO:0000313" key="8">
    <source>
        <dbReference type="Proteomes" id="UP000001876"/>
    </source>
</evidence>
<feature type="compositionally biased region" description="Gly residues" evidence="5">
    <location>
        <begin position="182"/>
        <end position="197"/>
    </location>
</feature>
<dbReference type="KEGG" id="mpp:MICPUCDRAFT_56810"/>
<gene>
    <name evidence="7" type="ORF">MICPUCDRAFT_56810</name>
</gene>
<dbReference type="SUPFAM" id="SSF51316">
    <property type="entry name" value="Mss4-like"/>
    <property type="match status" value="1"/>
</dbReference>
<evidence type="ECO:0000256" key="1">
    <source>
        <dbReference type="ARBA" id="ARBA00005495"/>
    </source>
</evidence>
<dbReference type="AlphaFoldDB" id="C1MN75"/>
<dbReference type="PANTHER" id="PTHR33337">
    <property type="entry name" value="GFA DOMAIN-CONTAINING PROTEIN"/>
    <property type="match status" value="1"/>
</dbReference>
<organism evidence="8">
    <name type="scientific">Micromonas pusilla (strain CCMP1545)</name>
    <name type="common">Picoplanktonic green alga</name>
    <dbReference type="NCBI Taxonomy" id="564608"/>
    <lineage>
        <taxon>Eukaryota</taxon>
        <taxon>Viridiplantae</taxon>
        <taxon>Chlorophyta</taxon>
        <taxon>Mamiellophyceae</taxon>
        <taxon>Mamiellales</taxon>
        <taxon>Mamiellaceae</taxon>
        <taxon>Micromonas</taxon>
    </lineage>
</organism>
<sequence length="250" mass="25256">MSSALAASRLVPPFARRLLVLPNARPPRVVAASSASSSSSRAGVVAMISASSRATSADASPTETETRSGSCFCGAIVVALTGTPAAVSICHCVNCRKLSGAPFTAQALAKATAVEVRSARDAEMDQMVFSPGGDADAYLTAFSSSAAVDRYRCKECGSPVYASLAKGKMAAVPLSMLDGGGGDGGGGGGDGGGGGGEAAAAAKSNAESLRPTHHMYYADRIVDVPDDLPKYVKSAARDAKMWTGVEDDSR</sequence>
<dbReference type="InterPro" id="IPR011057">
    <property type="entry name" value="Mss4-like_sf"/>
</dbReference>
<keyword evidence="8" id="KW-1185">Reference proteome</keyword>
<keyword evidence="2" id="KW-0479">Metal-binding</keyword>
<dbReference type="EMBL" id="GG663737">
    <property type="protein sequence ID" value="EEH59177.1"/>
    <property type="molecule type" value="Genomic_DNA"/>
</dbReference>
<reference evidence="7 8" key="1">
    <citation type="journal article" date="2009" name="Science">
        <title>Green evolution and dynamic adaptations revealed by genomes of the marine picoeukaryotes Micromonas.</title>
        <authorList>
            <person name="Worden A.Z."/>
            <person name="Lee J.H."/>
            <person name="Mock T."/>
            <person name="Rouze P."/>
            <person name="Simmons M.P."/>
            <person name="Aerts A.L."/>
            <person name="Allen A.E."/>
            <person name="Cuvelier M.L."/>
            <person name="Derelle E."/>
            <person name="Everett M.V."/>
            <person name="Foulon E."/>
            <person name="Grimwood J."/>
            <person name="Gundlach H."/>
            <person name="Henrissat B."/>
            <person name="Napoli C."/>
            <person name="McDonald S.M."/>
            <person name="Parker M.S."/>
            <person name="Rombauts S."/>
            <person name="Salamov A."/>
            <person name="Von Dassow P."/>
            <person name="Badger J.H."/>
            <person name="Coutinho P.M."/>
            <person name="Demir E."/>
            <person name="Dubchak I."/>
            <person name="Gentemann C."/>
            <person name="Eikrem W."/>
            <person name="Gready J.E."/>
            <person name="John U."/>
            <person name="Lanier W."/>
            <person name="Lindquist E.A."/>
            <person name="Lucas S."/>
            <person name="Mayer K.F."/>
            <person name="Moreau H."/>
            <person name="Not F."/>
            <person name="Otillar R."/>
            <person name="Panaud O."/>
            <person name="Pangilinan J."/>
            <person name="Paulsen I."/>
            <person name="Piegu B."/>
            <person name="Poliakov A."/>
            <person name="Robbens S."/>
            <person name="Schmutz J."/>
            <person name="Toulza E."/>
            <person name="Wyss T."/>
            <person name="Zelensky A."/>
            <person name="Zhou K."/>
            <person name="Armbrust E.V."/>
            <person name="Bhattacharya D."/>
            <person name="Goodenough U.W."/>
            <person name="Van de Peer Y."/>
            <person name="Grigoriev I.V."/>
        </authorList>
    </citation>
    <scope>NUCLEOTIDE SEQUENCE [LARGE SCALE GENOMIC DNA]</scope>
    <source>
        <strain evidence="7 8">CCMP1545</strain>
    </source>
</reference>
<dbReference type="Pfam" id="PF04828">
    <property type="entry name" value="GFA"/>
    <property type="match status" value="1"/>
</dbReference>
<dbReference type="STRING" id="564608.C1MN75"/>
<name>C1MN75_MICPC</name>
<evidence type="ECO:0000259" key="6">
    <source>
        <dbReference type="PROSITE" id="PS51891"/>
    </source>
</evidence>
<evidence type="ECO:0000256" key="4">
    <source>
        <dbReference type="ARBA" id="ARBA00023239"/>
    </source>
</evidence>
<dbReference type="InterPro" id="IPR006913">
    <property type="entry name" value="CENP-V/GFA"/>
</dbReference>
<evidence type="ECO:0000256" key="2">
    <source>
        <dbReference type="ARBA" id="ARBA00022723"/>
    </source>
</evidence>
<dbReference type="Proteomes" id="UP000001876">
    <property type="component" value="Unassembled WGS sequence"/>
</dbReference>
<feature type="region of interest" description="Disordered" evidence="5">
    <location>
        <begin position="182"/>
        <end position="205"/>
    </location>
</feature>
<dbReference type="PROSITE" id="PS51891">
    <property type="entry name" value="CENP_V_GFA"/>
    <property type="match status" value="1"/>
</dbReference>
<keyword evidence="3" id="KW-0862">Zinc</keyword>
<protein>
    <submittedName>
        <fullName evidence="7">Predicted protein</fullName>
    </submittedName>
</protein>
<accession>C1MN75</accession>
<evidence type="ECO:0000256" key="5">
    <source>
        <dbReference type="SAM" id="MobiDB-lite"/>
    </source>
</evidence>
<dbReference type="PANTHER" id="PTHR33337:SF40">
    <property type="entry name" value="CENP-V_GFA DOMAIN-CONTAINING PROTEIN-RELATED"/>
    <property type="match status" value="1"/>
</dbReference>
<dbReference type="OrthoDB" id="498284at2759"/>
<evidence type="ECO:0000313" key="7">
    <source>
        <dbReference type="EMBL" id="EEH59177.1"/>
    </source>
</evidence>
<dbReference type="GO" id="GO:0016846">
    <property type="term" value="F:carbon-sulfur lyase activity"/>
    <property type="evidence" value="ECO:0007669"/>
    <property type="project" value="InterPro"/>
</dbReference>
<dbReference type="OMA" id="VSICHCV"/>
<proteinExistence type="inferred from homology"/>
<feature type="domain" description="CENP-V/GFA" evidence="6">
    <location>
        <begin position="67"/>
        <end position="190"/>
    </location>
</feature>
<dbReference type="Gene3D" id="3.90.1590.10">
    <property type="entry name" value="glutathione-dependent formaldehyde- activating enzyme (gfa)"/>
    <property type="match status" value="1"/>
</dbReference>
<comment type="similarity">
    <text evidence="1">Belongs to the Gfa family.</text>
</comment>
<dbReference type="GeneID" id="9682971"/>
<dbReference type="GO" id="GO:0046872">
    <property type="term" value="F:metal ion binding"/>
    <property type="evidence" value="ECO:0007669"/>
    <property type="project" value="UniProtKB-KW"/>
</dbReference>
<evidence type="ECO:0000256" key="3">
    <source>
        <dbReference type="ARBA" id="ARBA00022833"/>
    </source>
</evidence>
<keyword evidence="4" id="KW-0456">Lyase</keyword>
<dbReference type="RefSeq" id="XP_003057532.1">
    <property type="nucleotide sequence ID" value="XM_003057486.1"/>
</dbReference>